<evidence type="ECO:0000313" key="2">
    <source>
        <dbReference type="Proteomes" id="UP000038040"/>
    </source>
</evidence>
<name>A0A158Q2V6_DRAME</name>
<dbReference type="STRING" id="318479.A0A158Q2V6"/>
<protein>
    <submittedName>
        <fullName evidence="4">Parkin coregulated gene protein</fullName>
    </submittedName>
</protein>
<organism evidence="2 4">
    <name type="scientific">Dracunculus medinensis</name>
    <name type="common">Guinea worm</name>
    <dbReference type="NCBI Taxonomy" id="318479"/>
    <lineage>
        <taxon>Eukaryota</taxon>
        <taxon>Metazoa</taxon>
        <taxon>Ecdysozoa</taxon>
        <taxon>Nematoda</taxon>
        <taxon>Chromadorea</taxon>
        <taxon>Rhabditida</taxon>
        <taxon>Spirurina</taxon>
        <taxon>Dracunculoidea</taxon>
        <taxon>Dracunculidae</taxon>
        <taxon>Dracunculus</taxon>
    </lineage>
</organism>
<dbReference type="Proteomes" id="UP000038040">
    <property type="component" value="Unplaced"/>
</dbReference>
<accession>A0A158Q2V6</accession>
<gene>
    <name evidence="1" type="ORF">DME_LOCUS5279</name>
</gene>
<dbReference type="PANTHER" id="PTHR21207">
    <property type="entry name" value="PARKIN COREGULATED GENE PROTEIN PARK2 COREGULATED"/>
    <property type="match status" value="1"/>
</dbReference>
<reference evidence="1 3" key="2">
    <citation type="submission" date="2018-11" db="EMBL/GenBank/DDBJ databases">
        <authorList>
            <consortium name="Pathogen Informatics"/>
        </authorList>
    </citation>
    <scope>NUCLEOTIDE SEQUENCE [LARGE SCALE GENOMIC DNA]</scope>
</reference>
<keyword evidence="3" id="KW-1185">Reference proteome</keyword>
<dbReference type="AlphaFoldDB" id="A0A158Q2V6"/>
<evidence type="ECO:0000313" key="3">
    <source>
        <dbReference type="Proteomes" id="UP000274756"/>
    </source>
</evidence>
<evidence type="ECO:0000313" key="1">
    <source>
        <dbReference type="EMBL" id="VDN55306.1"/>
    </source>
</evidence>
<dbReference type="OrthoDB" id="5954824at2759"/>
<sequence length="116" mass="13117">MNDEKTLIECLQIGPIRATLQSGDLEKKKTTLNLLEKMTKFGSCGPALVPYYRQFLSPLRNLRYSGLKTDIEYRFGKTAENIIGTFLNTLERTGGENAFINIKYIIPTYESCTGAR</sequence>
<dbReference type="InterPro" id="IPR019399">
    <property type="entry name" value="Parkin_co-regulated_protein"/>
</dbReference>
<evidence type="ECO:0000313" key="4">
    <source>
        <dbReference type="WBParaSite" id="DME_0000091901-mRNA-1"/>
    </source>
</evidence>
<dbReference type="Proteomes" id="UP000274756">
    <property type="component" value="Unassembled WGS sequence"/>
</dbReference>
<dbReference type="GO" id="GO:0030544">
    <property type="term" value="F:Hsp70 protein binding"/>
    <property type="evidence" value="ECO:0007669"/>
    <property type="project" value="TreeGrafter"/>
</dbReference>
<dbReference type="WBParaSite" id="DME_0000091901-mRNA-1">
    <property type="protein sequence ID" value="DME_0000091901-mRNA-1"/>
    <property type="gene ID" value="DME_0000091901"/>
</dbReference>
<dbReference type="PANTHER" id="PTHR21207:SF2">
    <property type="entry name" value="PARKIN COREGULATED GENE PROTEIN"/>
    <property type="match status" value="1"/>
</dbReference>
<dbReference type="EMBL" id="UYYG01001152">
    <property type="protein sequence ID" value="VDN55306.1"/>
    <property type="molecule type" value="Genomic_DNA"/>
</dbReference>
<proteinExistence type="predicted"/>
<dbReference type="GO" id="GO:0051879">
    <property type="term" value="F:Hsp90 protein binding"/>
    <property type="evidence" value="ECO:0007669"/>
    <property type="project" value="TreeGrafter"/>
</dbReference>
<dbReference type="Pfam" id="PF10274">
    <property type="entry name" value="ParcG"/>
    <property type="match status" value="1"/>
</dbReference>
<reference evidence="4" key="1">
    <citation type="submission" date="2016-04" db="UniProtKB">
        <authorList>
            <consortium name="WormBaseParasite"/>
        </authorList>
    </citation>
    <scope>IDENTIFICATION</scope>
</reference>